<dbReference type="EMBL" id="QWIN01000018">
    <property type="protein sequence ID" value="RMY62176.1"/>
    <property type="molecule type" value="Genomic_DNA"/>
</dbReference>
<evidence type="ECO:0000313" key="2">
    <source>
        <dbReference type="EMBL" id="RMY62176.1"/>
    </source>
</evidence>
<feature type="compositionally biased region" description="Basic and acidic residues" evidence="1">
    <location>
        <begin position="21"/>
        <end position="31"/>
    </location>
</feature>
<protein>
    <submittedName>
        <fullName evidence="2">Uncharacterized protein</fullName>
    </submittedName>
</protein>
<reference evidence="2 3" key="1">
    <citation type="journal article" date="2018" name="BMC Genomics">
        <title>Genomic evidence for intraspecific hybridization in a clonal and extremely halotolerant yeast.</title>
        <authorList>
            <person name="Gostincar C."/>
            <person name="Stajich J.E."/>
            <person name="Zupancic J."/>
            <person name="Zalar P."/>
            <person name="Gunde-Cimerman N."/>
        </authorList>
    </citation>
    <scope>NUCLEOTIDE SEQUENCE [LARGE SCALE GENOMIC DNA]</scope>
    <source>
        <strain evidence="2 3">EXF-151</strain>
    </source>
</reference>
<feature type="region of interest" description="Disordered" evidence="1">
    <location>
        <begin position="1"/>
        <end position="31"/>
    </location>
</feature>
<organism evidence="2 3">
    <name type="scientific">Hortaea werneckii</name>
    <name type="common">Black yeast</name>
    <name type="synonym">Cladosporium werneckii</name>
    <dbReference type="NCBI Taxonomy" id="91943"/>
    <lineage>
        <taxon>Eukaryota</taxon>
        <taxon>Fungi</taxon>
        <taxon>Dikarya</taxon>
        <taxon>Ascomycota</taxon>
        <taxon>Pezizomycotina</taxon>
        <taxon>Dothideomycetes</taxon>
        <taxon>Dothideomycetidae</taxon>
        <taxon>Mycosphaerellales</taxon>
        <taxon>Teratosphaeriaceae</taxon>
        <taxon>Hortaea</taxon>
    </lineage>
</organism>
<evidence type="ECO:0000256" key="1">
    <source>
        <dbReference type="SAM" id="MobiDB-lite"/>
    </source>
</evidence>
<dbReference type="AlphaFoldDB" id="A0A3M7DE01"/>
<feature type="region of interest" description="Disordered" evidence="1">
    <location>
        <begin position="87"/>
        <end position="109"/>
    </location>
</feature>
<comment type="caution">
    <text evidence="2">The sequence shown here is derived from an EMBL/GenBank/DDBJ whole genome shotgun (WGS) entry which is preliminary data.</text>
</comment>
<name>A0A3M7DE01_HORWE</name>
<dbReference type="Proteomes" id="UP000270230">
    <property type="component" value="Unassembled WGS sequence"/>
</dbReference>
<accession>A0A3M7DE01</accession>
<evidence type="ECO:0000313" key="3">
    <source>
        <dbReference type="Proteomes" id="UP000270230"/>
    </source>
</evidence>
<gene>
    <name evidence="2" type="ORF">D0865_00599</name>
</gene>
<feature type="compositionally biased region" description="Low complexity" evidence="1">
    <location>
        <begin position="11"/>
        <end position="20"/>
    </location>
</feature>
<dbReference type="OrthoDB" id="5403747at2759"/>
<sequence length="109" mass="11572">MSTKDTTPMGSDAKTSSAAAADKKDTAVPTFTEKEERVMKIAWTCLKSGPPDVDIAKLTKAAGFNTSKTAANTWGAIKKKLLSMAGDGEEGAEAQESPFHFSSYPRLLT</sequence>
<dbReference type="VEuPathDB" id="FungiDB:BTJ68_04206"/>
<proteinExistence type="predicted"/>